<protein>
    <submittedName>
        <fullName evidence="1">Uncharacterized protein</fullName>
    </submittedName>
</protein>
<name>A0A0F9KID0_9ZZZZ</name>
<organism evidence="1">
    <name type="scientific">marine sediment metagenome</name>
    <dbReference type="NCBI Taxonomy" id="412755"/>
    <lineage>
        <taxon>unclassified sequences</taxon>
        <taxon>metagenomes</taxon>
        <taxon>ecological metagenomes</taxon>
    </lineage>
</organism>
<accession>A0A0F9KID0</accession>
<proteinExistence type="predicted"/>
<evidence type="ECO:0000313" key="1">
    <source>
        <dbReference type="EMBL" id="KKM74506.1"/>
    </source>
</evidence>
<comment type="caution">
    <text evidence="1">The sequence shown here is derived from an EMBL/GenBank/DDBJ whole genome shotgun (WGS) entry which is preliminary data.</text>
</comment>
<dbReference type="EMBL" id="LAZR01009130">
    <property type="protein sequence ID" value="KKM74506.1"/>
    <property type="molecule type" value="Genomic_DNA"/>
</dbReference>
<dbReference type="AlphaFoldDB" id="A0A0F9KID0"/>
<reference evidence="1" key="1">
    <citation type="journal article" date="2015" name="Nature">
        <title>Complex archaea that bridge the gap between prokaryotes and eukaryotes.</title>
        <authorList>
            <person name="Spang A."/>
            <person name="Saw J.H."/>
            <person name="Jorgensen S.L."/>
            <person name="Zaremba-Niedzwiedzka K."/>
            <person name="Martijn J."/>
            <person name="Lind A.E."/>
            <person name="van Eijk R."/>
            <person name="Schleper C."/>
            <person name="Guy L."/>
            <person name="Ettema T.J."/>
        </authorList>
    </citation>
    <scope>NUCLEOTIDE SEQUENCE</scope>
</reference>
<gene>
    <name evidence="1" type="ORF">LCGC14_1399660</name>
</gene>
<sequence>MIQDCRCTTLHHEPGCAYYDPPLQDVYKALDELLKGVGLLPLNQVTSRPVLHKAVEHGMKVLDEAVKENRYVPIR</sequence>